<accession>K6UNT2</accession>
<organism evidence="1 2">
    <name type="scientific">Plasmodium cynomolgi (strain B)</name>
    <dbReference type="NCBI Taxonomy" id="1120755"/>
    <lineage>
        <taxon>Eukaryota</taxon>
        <taxon>Sar</taxon>
        <taxon>Alveolata</taxon>
        <taxon>Apicomplexa</taxon>
        <taxon>Aconoidasida</taxon>
        <taxon>Haemosporida</taxon>
        <taxon>Plasmodiidae</taxon>
        <taxon>Plasmodium</taxon>
        <taxon>Plasmodium (Plasmodium)</taxon>
    </lineage>
</organism>
<sequence length="128" mass="15376">MITSDVSKFENNNNHVFISSSYKYNGKGTCKYISYLLCEKIRDKIPGKCDEGIFNMLKEFLEEYNVYNSSNICKNNFKPLDENEFLKMKALYQLYDRYIQLSPIYAHRHDNYCHNMLHLVYLYNTFFI</sequence>
<evidence type="ECO:0000313" key="2">
    <source>
        <dbReference type="Proteomes" id="UP000006319"/>
    </source>
</evidence>
<protein>
    <submittedName>
        <fullName evidence="1">CYIR protein</fullName>
    </submittedName>
</protein>
<proteinExistence type="predicted"/>
<dbReference type="KEGG" id="pcy:PCYB_005320"/>
<dbReference type="PhylomeDB" id="K6UNT2"/>
<dbReference type="RefSeq" id="XP_004228001.1">
    <property type="nucleotide sequence ID" value="XM_004227953.1"/>
</dbReference>
<dbReference type="Proteomes" id="UP000006319">
    <property type="component" value="Unassembled WGS sequence"/>
</dbReference>
<keyword evidence="2" id="KW-1185">Reference proteome</keyword>
<name>K6UNT2_PLACD</name>
<dbReference type="AlphaFoldDB" id="K6UNT2"/>
<dbReference type="VEuPathDB" id="PlasmoDB:PCYB_005320"/>
<gene>
    <name evidence="1" type="ORF">PCYB_005320</name>
</gene>
<dbReference type="GeneID" id="14696325"/>
<reference evidence="1 2" key="1">
    <citation type="journal article" date="2012" name="Nat. Genet.">
        <title>Plasmodium cynomolgi genome sequences provide insight into Plasmodium vivax and the monkey malaria clade.</title>
        <authorList>
            <person name="Tachibana S."/>
            <person name="Sullivan S.A."/>
            <person name="Kawai S."/>
            <person name="Nakamura S."/>
            <person name="Kim H.R."/>
            <person name="Goto N."/>
            <person name="Arisue N."/>
            <person name="Palacpac N.M.Q."/>
            <person name="Honma H."/>
            <person name="Yagi M."/>
            <person name="Tougan T."/>
            <person name="Katakai Y."/>
            <person name="Kaneko O."/>
            <person name="Mita T."/>
            <person name="Kita K."/>
            <person name="Yasutomi Y."/>
            <person name="Sutton P.L."/>
            <person name="Shakhbatyan R."/>
            <person name="Horii T."/>
            <person name="Yasunaga T."/>
            <person name="Barnwell J.W."/>
            <person name="Escalante A.A."/>
            <person name="Carlton J.M."/>
            <person name="Tanabe K."/>
        </authorList>
    </citation>
    <scope>NUCLEOTIDE SEQUENCE [LARGE SCALE GENOMIC DNA]</scope>
    <source>
        <strain evidence="1 2">B</strain>
    </source>
</reference>
<dbReference type="EMBL" id="DF157821">
    <property type="protein sequence ID" value="GAB69783.1"/>
    <property type="molecule type" value="Genomic_DNA"/>
</dbReference>
<dbReference type="OrthoDB" id="389504at2759"/>
<evidence type="ECO:0000313" key="1">
    <source>
        <dbReference type="EMBL" id="GAB69783.1"/>
    </source>
</evidence>